<feature type="region of interest" description="Disordered" evidence="1">
    <location>
        <begin position="126"/>
        <end position="174"/>
    </location>
</feature>
<feature type="transmembrane region" description="Helical" evidence="2">
    <location>
        <begin position="393"/>
        <end position="416"/>
    </location>
</feature>
<dbReference type="Proteomes" id="UP000233256">
    <property type="component" value="Unassembled WGS sequence"/>
</dbReference>
<feature type="transmembrane region" description="Helical" evidence="2">
    <location>
        <begin position="316"/>
        <end position="340"/>
    </location>
</feature>
<evidence type="ECO:0000256" key="2">
    <source>
        <dbReference type="SAM" id="Phobius"/>
    </source>
</evidence>
<evidence type="ECO:0000256" key="1">
    <source>
        <dbReference type="SAM" id="MobiDB-lite"/>
    </source>
</evidence>
<reference evidence="3 4" key="1">
    <citation type="journal article" date="2017" name="ISME J.">
        <title>Potential for microbial H2 and metal transformations associated with novel bacteria and archaea in deep terrestrial subsurface sediments.</title>
        <authorList>
            <person name="Hernsdorf A.W."/>
            <person name="Amano Y."/>
            <person name="Miyakawa K."/>
            <person name="Ise K."/>
            <person name="Suzuki Y."/>
            <person name="Anantharaman K."/>
            <person name="Probst A."/>
            <person name="Burstein D."/>
            <person name="Thomas B.C."/>
            <person name="Banfield J.F."/>
        </authorList>
    </citation>
    <scope>NUCLEOTIDE SEQUENCE [LARGE SCALE GENOMIC DNA]</scope>
    <source>
        <strain evidence="3">HGW-Wallbacteria-1</strain>
    </source>
</reference>
<name>A0A2N1PQJ4_9BACT</name>
<evidence type="ECO:0000313" key="3">
    <source>
        <dbReference type="EMBL" id="PKK90599.1"/>
    </source>
</evidence>
<keyword evidence="2" id="KW-0472">Membrane</keyword>
<feature type="transmembrane region" description="Helical" evidence="2">
    <location>
        <begin position="188"/>
        <end position="206"/>
    </location>
</feature>
<feature type="transmembrane region" description="Helical" evidence="2">
    <location>
        <begin position="360"/>
        <end position="381"/>
    </location>
</feature>
<feature type="region of interest" description="Disordered" evidence="1">
    <location>
        <begin position="456"/>
        <end position="518"/>
    </location>
</feature>
<feature type="compositionally biased region" description="Polar residues" evidence="1">
    <location>
        <begin position="477"/>
        <end position="494"/>
    </location>
</feature>
<evidence type="ECO:0000313" key="4">
    <source>
        <dbReference type="Proteomes" id="UP000233256"/>
    </source>
</evidence>
<feature type="compositionally biased region" description="Low complexity" evidence="1">
    <location>
        <begin position="126"/>
        <end position="144"/>
    </location>
</feature>
<feature type="transmembrane region" description="Helical" evidence="2">
    <location>
        <begin position="226"/>
        <end position="245"/>
    </location>
</feature>
<sequence>MNRELDNFLSQLADDDQEIRKLGINGISELDIESLDTGDANNLKARIAPLLEDSNLTIRYFAKKTLKRLESIDENTATVAVVSENQDDNAFFIPMAGQSDLQPRKTASKHTGDDIEVTAEDVRPTAVASAASPAAESPSELSAATEVSDDSMAEKAPVEKRKTAIPPRKGKPITKTVAGGHVPCLPSFPAQLAAWINILFFLGLAYESLHFKILDQGFPKMITSDLQGQVIFGLVTVFGLTNLFLRSRITAMGSSRLAAVASTATIALAYHINPAALQILGADANYLAATLPVIAGVAGIGFLWENGTKWKILKIPFSLIGIYGISGSVLHLSSGINAIPTDPFLLDSGVMNAIASAPPLAAPTYVLVHFFMPVVLLRAIWELLAGLFTLDSNRFITSSLAMTLFTFPLIIAFFTFPAASTRVYNVRDALESSWSFIHEKSGQPLLKPPAWLKSTEVDSNSSETPALIPVKTEKNGNDASTAIESEPQSKPGTESNDHSANDSSKEGSLEKIEVPAPTDPQGFVDFKVKSFMAQNNSILSKDQFTGLKSEIAEEHSKALASLKVSGKSAVKLLEEGKNALNIWEKKLFEGEQAQSVSKDEEGNLEKCQISMQKIGAAVESFNFNQPSENVFMKNLDFNQLYPKHLTDGIPLCPSGGSYSLDGNGHPACSHHGVLSR</sequence>
<proteinExistence type="predicted"/>
<gene>
    <name evidence="3" type="ORF">CVV64_09590</name>
</gene>
<feature type="compositionally biased region" description="Basic and acidic residues" evidence="1">
    <location>
        <begin position="152"/>
        <end position="162"/>
    </location>
</feature>
<keyword evidence="2" id="KW-0812">Transmembrane</keyword>
<protein>
    <submittedName>
        <fullName evidence="3">Uncharacterized protein</fullName>
    </submittedName>
</protein>
<accession>A0A2N1PQJ4</accession>
<feature type="transmembrane region" description="Helical" evidence="2">
    <location>
        <begin position="286"/>
        <end position="304"/>
    </location>
</feature>
<comment type="caution">
    <text evidence="3">The sequence shown here is derived from an EMBL/GenBank/DDBJ whole genome shotgun (WGS) entry which is preliminary data.</text>
</comment>
<organism evidence="3 4">
    <name type="scientific">Candidatus Wallbacteria bacterium HGW-Wallbacteria-1</name>
    <dbReference type="NCBI Taxonomy" id="2013854"/>
    <lineage>
        <taxon>Bacteria</taxon>
        <taxon>Candidatus Walliibacteriota</taxon>
    </lineage>
</organism>
<dbReference type="EMBL" id="PGXC01000005">
    <property type="protein sequence ID" value="PKK90599.1"/>
    <property type="molecule type" value="Genomic_DNA"/>
</dbReference>
<dbReference type="AlphaFoldDB" id="A0A2N1PQJ4"/>
<feature type="transmembrane region" description="Helical" evidence="2">
    <location>
        <begin position="257"/>
        <end position="280"/>
    </location>
</feature>
<keyword evidence="2" id="KW-1133">Transmembrane helix</keyword>
<feature type="compositionally biased region" description="Basic and acidic residues" evidence="1">
    <location>
        <begin position="495"/>
        <end position="513"/>
    </location>
</feature>